<dbReference type="PANTHER" id="PTHR20930:SF0">
    <property type="entry name" value="PROTEIN ILRUN"/>
    <property type="match status" value="1"/>
</dbReference>
<organism evidence="3 4">
    <name type="scientific">Patiria miniata</name>
    <name type="common">Bat star</name>
    <name type="synonym">Asterina miniata</name>
    <dbReference type="NCBI Taxonomy" id="46514"/>
    <lineage>
        <taxon>Eukaryota</taxon>
        <taxon>Metazoa</taxon>
        <taxon>Echinodermata</taxon>
        <taxon>Eleutherozoa</taxon>
        <taxon>Asterozoa</taxon>
        <taxon>Asteroidea</taxon>
        <taxon>Valvatacea</taxon>
        <taxon>Valvatida</taxon>
        <taxon>Asterinidae</taxon>
        <taxon>Patiria</taxon>
    </lineage>
</organism>
<dbReference type="EnsemblMetazoa" id="XM_038195985.1">
    <property type="protein sequence ID" value="XP_038051913.1"/>
    <property type="gene ID" value="LOC119724772"/>
</dbReference>
<dbReference type="InterPro" id="IPR009060">
    <property type="entry name" value="UBA-like_sf"/>
</dbReference>
<dbReference type="GeneID" id="119724772"/>
<proteinExistence type="predicted"/>
<feature type="compositionally biased region" description="Polar residues" evidence="1">
    <location>
        <begin position="196"/>
        <end position="205"/>
    </location>
</feature>
<dbReference type="GO" id="GO:0043130">
    <property type="term" value="F:ubiquitin binding"/>
    <property type="evidence" value="ECO:0007669"/>
    <property type="project" value="TreeGrafter"/>
</dbReference>
<evidence type="ECO:0000313" key="4">
    <source>
        <dbReference type="Proteomes" id="UP000887568"/>
    </source>
</evidence>
<sequence length="308" mass="33900">MDVDMELDSDLMTKFSSLGTTDRDVLVGEFQKLAGNNLNPTACAFFLDMNNWNLQAAIGSYYDIENSAPQTKLPRMTLIKDVTIGEGESITPNTEFTKTWRVKNNGDEPWPPGICLRFTSGHQLGPYDHIFLEHLEPQQTLDISIRMCSPSACGLYQGQWRMCTTTGFFFGETIWVILDVRTDGMLGLTQQMSSLATDQTDPSINSTPLPFGGSPSSPGRPPDSTTTHPQLRASHFQVNHYDSSSPPQLISSPAIFSSTPHPQPHPSQQYSTEQPLSSAYQQMSLSSDSQSEESSPRQPNGLGFPGSL</sequence>
<dbReference type="Pfam" id="PF16158">
    <property type="entry name" value="N_BRCA1_IG"/>
    <property type="match status" value="1"/>
</dbReference>
<dbReference type="OMA" id="LESCNWN"/>
<dbReference type="SUPFAM" id="SSF46934">
    <property type="entry name" value="UBA-like"/>
    <property type="match status" value="1"/>
</dbReference>
<dbReference type="GO" id="GO:0000407">
    <property type="term" value="C:phagophore assembly site"/>
    <property type="evidence" value="ECO:0007669"/>
    <property type="project" value="TreeGrafter"/>
</dbReference>
<dbReference type="CDD" id="cd14349">
    <property type="entry name" value="UBA_CF106"/>
    <property type="match status" value="1"/>
</dbReference>
<feature type="compositionally biased region" description="Polar residues" evidence="1">
    <location>
        <begin position="236"/>
        <end position="256"/>
    </location>
</feature>
<name>A0A913ZJF0_PATMI</name>
<dbReference type="FunFam" id="1.10.8.10:FF:000015">
    <property type="entry name" value="Chromosome 6 C6orf106 homolog"/>
    <property type="match status" value="1"/>
</dbReference>
<dbReference type="GO" id="GO:0016236">
    <property type="term" value="P:macroautophagy"/>
    <property type="evidence" value="ECO:0007669"/>
    <property type="project" value="TreeGrafter"/>
</dbReference>
<dbReference type="CTD" id="64771"/>
<feature type="compositionally biased region" description="Low complexity" evidence="1">
    <location>
        <begin position="206"/>
        <end position="227"/>
    </location>
</feature>
<dbReference type="RefSeq" id="XP_038051913.1">
    <property type="nucleotide sequence ID" value="XM_038195985.1"/>
</dbReference>
<accession>A0A913ZJF0</accession>
<dbReference type="InterPro" id="IPR039517">
    <property type="entry name" value="C6orf106_UBA-like"/>
</dbReference>
<dbReference type="PANTHER" id="PTHR20930">
    <property type="entry name" value="OVARIAN CARCINOMA ANTIGEN CA125-RELATED"/>
    <property type="match status" value="1"/>
</dbReference>
<dbReference type="CDD" id="cd14947">
    <property type="entry name" value="NBR1_like"/>
    <property type="match status" value="1"/>
</dbReference>
<dbReference type="OrthoDB" id="661148at2759"/>
<dbReference type="Pfam" id="PF14555">
    <property type="entry name" value="UBA_4"/>
    <property type="match status" value="1"/>
</dbReference>
<protein>
    <recommendedName>
        <fullName evidence="2">Nbr1 FW domain-containing protein</fullName>
    </recommendedName>
</protein>
<dbReference type="InterPro" id="IPR032350">
    <property type="entry name" value="Nbr1_FW"/>
</dbReference>
<dbReference type="AlphaFoldDB" id="A0A913ZJF0"/>
<keyword evidence="4" id="KW-1185">Reference proteome</keyword>
<feature type="region of interest" description="Disordered" evidence="1">
    <location>
        <begin position="196"/>
        <end position="308"/>
    </location>
</feature>
<evidence type="ECO:0000259" key="2">
    <source>
        <dbReference type="Pfam" id="PF16158"/>
    </source>
</evidence>
<evidence type="ECO:0000313" key="3">
    <source>
        <dbReference type="EnsemblMetazoa" id="XP_038051913.1"/>
    </source>
</evidence>
<evidence type="ECO:0000256" key="1">
    <source>
        <dbReference type="SAM" id="MobiDB-lite"/>
    </source>
</evidence>
<dbReference type="Gene3D" id="1.10.8.10">
    <property type="entry name" value="DNA helicase RuvA subunit, C-terminal domain"/>
    <property type="match status" value="1"/>
</dbReference>
<dbReference type="InterPro" id="IPR013783">
    <property type="entry name" value="Ig-like_fold"/>
</dbReference>
<dbReference type="Proteomes" id="UP000887568">
    <property type="component" value="Unplaced"/>
</dbReference>
<feature type="domain" description="Nbr1 FW" evidence="2">
    <location>
        <begin position="83"/>
        <end position="180"/>
    </location>
</feature>
<reference evidence="3" key="1">
    <citation type="submission" date="2022-11" db="UniProtKB">
        <authorList>
            <consortium name="EnsemblMetazoa"/>
        </authorList>
    </citation>
    <scope>IDENTIFICATION</scope>
</reference>
<dbReference type="Gene3D" id="2.60.40.10">
    <property type="entry name" value="Immunoglobulins"/>
    <property type="match status" value="1"/>
</dbReference>
<feature type="compositionally biased region" description="Low complexity" evidence="1">
    <location>
        <begin position="281"/>
        <end position="293"/>
    </location>
</feature>